<organism evidence="5 6">
    <name type="scientific">Calicophoron daubneyi</name>
    <name type="common">Rumen fluke</name>
    <name type="synonym">Paramphistomum daubneyi</name>
    <dbReference type="NCBI Taxonomy" id="300641"/>
    <lineage>
        <taxon>Eukaryota</taxon>
        <taxon>Metazoa</taxon>
        <taxon>Spiralia</taxon>
        <taxon>Lophotrochozoa</taxon>
        <taxon>Platyhelminthes</taxon>
        <taxon>Trematoda</taxon>
        <taxon>Digenea</taxon>
        <taxon>Plagiorchiida</taxon>
        <taxon>Pronocephalata</taxon>
        <taxon>Paramphistomoidea</taxon>
        <taxon>Paramphistomidae</taxon>
        <taxon>Calicophoron</taxon>
    </lineage>
</organism>
<evidence type="ECO:0000256" key="1">
    <source>
        <dbReference type="ARBA" id="ARBA00022729"/>
    </source>
</evidence>
<dbReference type="EMBL" id="CAXLJL010000933">
    <property type="protein sequence ID" value="CAL5141657.1"/>
    <property type="molecule type" value="Genomic_DNA"/>
</dbReference>
<protein>
    <recommendedName>
        <fullName evidence="4">EF-hand domain-containing protein</fullName>
    </recommendedName>
</protein>
<evidence type="ECO:0000256" key="3">
    <source>
        <dbReference type="SAM" id="MobiDB-lite"/>
    </source>
</evidence>
<dbReference type="Gene3D" id="1.10.238.10">
    <property type="entry name" value="EF-hand"/>
    <property type="match status" value="1"/>
</dbReference>
<dbReference type="Proteomes" id="UP001497525">
    <property type="component" value="Unassembled WGS sequence"/>
</dbReference>
<reference evidence="5" key="1">
    <citation type="submission" date="2024-06" db="EMBL/GenBank/DDBJ databases">
        <authorList>
            <person name="Liu X."/>
            <person name="Lenzi L."/>
            <person name="Haldenby T S."/>
            <person name="Uol C."/>
        </authorList>
    </citation>
    <scope>NUCLEOTIDE SEQUENCE</scope>
</reference>
<evidence type="ECO:0000256" key="2">
    <source>
        <dbReference type="ARBA" id="ARBA00022837"/>
    </source>
</evidence>
<dbReference type="InterPro" id="IPR018247">
    <property type="entry name" value="EF_Hand_1_Ca_BS"/>
</dbReference>
<feature type="domain" description="EF-hand" evidence="4">
    <location>
        <begin position="12"/>
        <end position="47"/>
    </location>
</feature>
<dbReference type="InterPro" id="IPR011992">
    <property type="entry name" value="EF-hand-dom_pair"/>
</dbReference>
<dbReference type="GO" id="GO:0070062">
    <property type="term" value="C:extracellular exosome"/>
    <property type="evidence" value="ECO:0007669"/>
    <property type="project" value="TreeGrafter"/>
</dbReference>
<dbReference type="InterPro" id="IPR002048">
    <property type="entry name" value="EF_hand_dom"/>
</dbReference>
<comment type="caution">
    <text evidence="5">The sequence shown here is derived from an EMBL/GenBank/DDBJ whole genome shotgun (WGS) entry which is preliminary data.</text>
</comment>
<dbReference type="SUPFAM" id="SSF47473">
    <property type="entry name" value="EF-hand"/>
    <property type="match status" value="1"/>
</dbReference>
<evidence type="ECO:0000313" key="6">
    <source>
        <dbReference type="Proteomes" id="UP001497525"/>
    </source>
</evidence>
<keyword evidence="2" id="KW-0106">Calcium</keyword>
<evidence type="ECO:0000313" key="5">
    <source>
        <dbReference type="EMBL" id="CAL5141657.1"/>
    </source>
</evidence>
<evidence type="ECO:0000259" key="4">
    <source>
        <dbReference type="PROSITE" id="PS50222"/>
    </source>
</evidence>
<name>A0AAV2TXS9_CALDB</name>
<dbReference type="AlphaFoldDB" id="A0AAV2TXS9"/>
<feature type="region of interest" description="Disordered" evidence="3">
    <location>
        <begin position="95"/>
        <end position="118"/>
    </location>
</feature>
<sequence length="143" mass="16945">MEIWRNEDHFEPDRFDPKIFFGIHDLNGDGRLGEEELISLLQPELDKVYDRKDVTTDPFLRIMDLIRMRDHVLNKMDKNYDRLISLKEFLDHANDPSESADHGYIPLQDMETPPRYGQKTNDKYLLEEAEDMLEEHPNAAENL</sequence>
<dbReference type="PANTHER" id="PTHR19237:SF20">
    <property type="entry name" value="NUCLEOBINDIN 1"/>
    <property type="match status" value="1"/>
</dbReference>
<dbReference type="PANTHER" id="PTHR19237">
    <property type="entry name" value="NUCLEOBINDIN"/>
    <property type="match status" value="1"/>
</dbReference>
<keyword evidence="1" id="KW-0732">Signal</keyword>
<dbReference type="GO" id="GO:0005793">
    <property type="term" value="C:endoplasmic reticulum-Golgi intermediate compartment"/>
    <property type="evidence" value="ECO:0007669"/>
    <property type="project" value="TreeGrafter"/>
</dbReference>
<dbReference type="PROSITE" id="PS00018">
    <property type="entry name" value="EF_HAND_1"/>
    <property type="match status" value="1"/>
</dbReference>
<dbReference type="PROSITE" id="PS50222">
    <property type="entry name" value="EF_HAND_2"/>
    <property type="match status" value="1"/>
</dbReference>
<accession>A0AAV2TXS9</accession>
<dbReference type="InterPro" id="IPR040250">
    <property type="entry name" value="Nucleobindin"/>
</dbReference>
<dbReference type="GO" id="GO:0005509">
    <property type="term" value="F:calcium ion binding"/>
    <property type="evidence" value="ECO:0007669"/>
    <property type="project" value="InterPro"/>
</dbReference>
<gene>
    <name evidence="5" type="ORF">CDAUBV1_LOCUS16989</name>
</gene>
<proteinExistence type="predicted"/>